<dbReference type="InterPro" id="IPR036770">
    <property type="entry name" value="Ankyrin_rpt-contain_sf"/>
</dbReference>
<dbReference type="Gene3D" id="1.25.40.20">
    <property type="entry name" value="Ankyrin repeat-containing domain"/>
    <property type="match status" value="1"/>
</dbReference>
<dbReference type="InterPro" id="IPR052481">
    <property type="entry name" value="DZAN1"/>
</dbReference>
<keyword evidence="1" id="KW-0040">ANK repeat</keyword>
<dbReference type="SUPFAM" id="SSF48403">
    <property type="entry name" value="Ankyrin repeat"/>
    <property type="match status" value="1"/>
</dbReference>
<dbReference type="OMA" id="GFAHIRS"/>
<proteinExistence type="predicted"/>
<dbReference type="PANTHER" id="PTHR16058:SF4">
    <property type="entry name" value="DOUBLE ZINC RIBBON AND ANKYRIN REPEAT-CONTAINING PROTEIN 1"/>
    <property type="match status" value="1"/>
</dbReference>
<dbReference type="GO" id="GO:0008270">
    <property type="term" value="F:zinc ion binding"/>
    <property type="evidence" value="ECO:0007669"/>
    <property type="project" value="UniProtKB-KW"/>
</dbReference>
<keyword evidence="4" id="KW-1185">Reference proteome</keyword>
<dbReference type="SUPFAM" id="SSF48695">
    <property type="entry name" value="Multiheme cytochromes"/>
    <property type="match status" value="1"/>
</dbReference>
<dbReference type="EMBL" id="DS469718">
    <property type="protein sequence ID" value="EDO34794.1"/>
    <property type="molecule type" value="Genomic_DNA"/>
</dbReference>
<dbReference type="InterPro" id="IPR025874">
    <property type="entry name" value="DZR"/>
</dbReference>
<dbReference type="PANTHER" id="PTHR16058">
    <property type="entry name" value="DOUBLE ZINC RIBBON AND ANKYRIN REPEAT-CONTAINING PROTEIN 1"/>
    <property type="match status" value="1"/>
</dbReference>
<evidence type="ECO:0000256" key="1">
    <source>
        <dbReference type="PROSITE-ProRule" id="PRU00023"/>
    </source>
</evidence>
<dbReference type="PhylomeDB" id="A7SN94"/>
<protein>
    <recommendedName>
        <fullName evidence="2">DZANK-type domain-containing protein</fullName>
    </recommendedName>
</protein>
<dbReference type="InterPro" id="IPR036280">
    <property type="entry name" value="Multihaem_cyt_sf"/>
</dbReference>
<dbReference type="Pfam" id="PF12796">
    <property type="entry name" value="Ank_2"/>
    <property type="match status" value="1"/>
</dbReference>
<feature type="domain" description="DZANK-type" evidence="2">
    <location>
        <begin position="131"/>
        <end position="179"/>
    </location>
</feature>
<evidence type="ECO:0000259" key="2">
    <source>
        <dbReference type="Pfam" id="PF12773"/>
    </source>
</evidence>
<feature type="non-terminal residue" evidence="3">
    <location>
        <position position="493"/>
    </location>
</feature>
<sequence length="493" mass="53119">KCIFCFAARPSDPFARFCTECGSPLPPMPQSRLPPPEGGKLGMCVSCHSMVPMNTTNCIVCEVPIPPQWQPQATKKLLAKLVCVSCGTANPPDLKVCVTCEARLPQDAKQIYSGTNAPPIPKSDMGSFITCSKCTRVNSSDARYCDWCGEKPSLYLSPIVCSQCEASNKPFSRFCNSCGCTIDPPPRVTHSMASSVIGMLVEKDTIRERMGRTDSATWLPVSMPTSFAEKEDKATSTVGLFYPSSQALSAQSELEGTERGRLEASRDRRPALAAVSPGQGYWRQQMDHVCSHLRAHAQNNPDFRSIIGEPRLGKIISAAVHEDLNGDEVTLTVTYARRDGKEHQKTGKVPKLKESERLLIKELGAKGQGREEEVERLLDEGANPDVEAPDGTPLIIHATANKHLDCLATLVNAGANVNAKNLSKGNTALHTAVLLGGDGAKFVDALLGLGAKSDLKNDAGQTPYDLAVSSGHDSIAKRFASNVGDELLQKLTK</sequence>
<evidence type="ECO:0000313" key="4">
    <source>
        <dbReference type="Proteomes" id="UP000001593"/>
    </source>
</evidence>
<dbReference type="AlphaFoldDB" id="A7SN94"/>
<dbReference type="InterPro" id="IPR002110">
    <property type="entry name" value="Ankyrin_rpt"/>
</dbReference>
<reference evidence="3 4" key="1">
    <citation type="journal article" date="2007" name="Science">
        <title>Sea anemone genome reveals ancestral eumetazoan gene repertoire and genomic organization.</title>
        <authorList>
            <person name="Putnam N.H."/>
            <person name="Srivastava M."/>
            <person name="Hellsten U."/>
            <person name="Dirks B."/>
            <person name="Chapman J."/>
            <person name="Salamov A."/>
            <person name="Terry A."/>
            <person name="Shapiro H."/>
            <person name="Lindquist E."/>
            <person name="Kapitonov V.V."/>
            <person name="Jurka J."/>
            <person name="Genikhovich G."/>
            <person name="Grigoriev I.V."/>
            <person name="Lucas S.M."/>
            <person name="Steele R.E."/>
            <person name="Finnerty J.R."/>
            <person name="Technau U."/>
            <person name="Martindale M.Q."/>
            <person name="Rokhsar D.S."/>
        </authorList>
    </citation>
    <scope>NUCLEOTIDE SEQUENCE [LARGE SCALE GENOMIC DNA]</scope>
    <source>
        <strain evidence="4">CH2 X CH6</strain>
    </source>
</reference>
<dbReference type="PROSITE" id="PS50088">
    <property type="entry name" value="ANK_REPEAT"/>
    <property type="match status" value="1"/>
</dbReference>
<name>A7SN94_NEMVE</name>
<dbReference type="SMART" id="SM00248">
    <property type="entry name" value="ANK"/>
    <property type="match status" value="3"/>
</dbReference>
<organism evidence="3 4">
    <name type="scientific">Nematostella vectensis</name>
    <name type="common">Starlet sea anemone</name>
    <dbReference type="NCBI Taxonomy" id="45351"/>
    <lineage>
        <taxon>Eukaryota</taxon>
        <taxon>Metazoa</taxon>
        <taxon>Cnidaria</taxon>
        <taxon>Anthozoa</taxon>
        <taxon>Hexacorallia</taxon>
        <taxon>Actiniaria</taxon>
        <taxon>Edwardsiidae</taxon>
        <taxon>Nematostella</taxon>
    </lineage>
</organism>
<dbReference type="eggNOG" id="ENOG502QTJR">
    <property type="taxonomic scope" value="Eukaryota"/>
</dbReference>
<accession>A7SN94</accession>
<evidence type="ECO:0000313" key="3">
    <source>
        <dbReference type="EMBL" id="EDO34794.1"/>
    </source>
</evidence>
<dbReference type="HOGENOM" id="CLU_024089_0_1_1"/>
<feature type="non-terminal residue" evidence="3">
    <location>
        <position position="1"/>
    </location>
</feature>
<dbReference type="PROSITE" id="PS50297">
    <property type="entry name" value="ANK_REP_REGION"/>
    <property type="match status" value="1"/>
</dbReference>
<feature type="repeat" description="ANK" evidence="1">
    <location>
        <begin position="424"/>
        <end position="458"/>
    </location>
</feature>
<gene>
    <name evidence="3" type="ORF">NEMVEDRAFT_v1g51069</name>
</gene>
<dbReference type="GO" id="GO:0005929">
    <property type="term" value="C:cilium"/>
    <property type="evidence" value="ECO:0007669"/>
    <property type="project" value="UniProtKB-SubCell"/>
</dbReference>
<dbReference type="Proteomes" id="UP000001593">
    <property type="component" value="Unassembled WGS sequence"/>
</dbReference>
<dbReference type="InParanoid" id="A7SN94"/>
<dbReference type="Pfam" id="PF12773">
    <property type="entry name" value="DZR"/>
    <property type="match status" value="2"/>
</dbReference>
<feature type="domain" description="DZANK-type" evidence="2">
    <location>
        <begin position="2"/>
        <end position="61"/>
    </location>
</feature>